<dbReference type="GO" id="GO:0003677">
    <property type="term" value="F:DNA binding"/>
    <property type="evidence" value="ECO:0007669"/>
    <property type="project" value="InterPro"/>
</dbReference>
<dbReference type="EMBL" id="BLIR01000001">
    <property type="protein sequence ID" value="GFE36345.1"/>
    <property type="molecule type" value="Genomic_DNA"/>
</dbReference>
<reference evidence="2 3" key="1">
    <citation type="submission" date="2019-12" db="EMBL/GenBank/DDBJ databases">
        <title>Whole genome shotgun sequence of Streptomyces tubercidicus NBRC 13090.</title>
        <authorList>
            <person name="Ichikawa N."/>
            <person name="Kimura A."/>
            <person name="Kitahashi Y."/>
            <person name="Komaki H."/>
            <person name="Tamura T."/>
        </authorList>
    </citation>
    <scope>NUCLEOTIDE SEQUENCE [LARGE SCALE GENOMIC DNA]</scope>
    <source>
        <strain evidence="2 3">NBRC 13090</strain>
    </source>
</reference>
<evidence type="ECO:0000313" key="2">
    <source>
        <dbReference type="EMBL" id="GFE36345.1"/>
    </source>
</evidence>
<dbReference type="PANTHER" id="PTHR34293:SF1">
    <property type="entry name" value="HTH-TYPE TRANSCRIPTIONAL REGULATOR TRMBL2"/>
    <property type="match status" value="1"/>
</dbReference>
<dbReference type="SMART" id="SM00421">
    <property type="entry name" value="HTH_LUXR"/>
    <property type="match status" value="1"/>
</dbReference>
<dbReference type="PROSITE" id="PS50043">
    <property type="entry name" value="HTH_LUXR_2"/>
    <property type="match status" value="1"/>
</dbReference>
<dbReference type="InterPro" id="IPR000792">
    <property type="entry name" value="Tscrpt_reg_LuxR_C"/>
</dbReference>
<feature type="domain" description="HTH luxR-type" evidence="1">
    <location>
        <begin position="257"/>
        <end position="327"/>
    </location>
</feature>
<dbReference type="InterPro" id="IPR016032">
    <property type="entry name" value="Sig_transdc_resp-reg_C-effctor"/>
</dbReference>
<dbReference type="PANTHER" id="PTHR34293">
    <property type="entry name" value="HTH-TYPE TRANSCRIPTIONAL REGULATOR TRMBL2"/>
    <property type="match status" value="1"/>
</dbReference>
<keyword evidence="3" id="KW-1185">Reference proteome</keyword>
<proteinExistence type="predicted"/>
<dbReference type="Pfam" id="PF00196">
    <property type="entry name" value="GerE"/>
    <property type="match status" value="1"/>
</dbReference>
<comment type="caution">
    <text evidence="2">The sequence shown here is derived from an EMBL/GenBank/DDBJ whole genome shotgun (WGS) entry which is preliminary data.</text>
</comment>
<evidence type="ECO:0000259" key="1">
    <source>
        <dbReference type="PROSITE" id="PS50043"/>
    </source>
</evidence>
<dbReference type="InterPro" id="IPR036388">
    <property type="entry name" value="WH-like_DNA-bd_sf"/>
</dbReference>
<dbReference type="Proteomes" id="UP000431826">
    <property type="component" value="Unassembled WGS sequence"/>
</dbReference>
<protein>
    <recommendedName>
        <fullName evidence="1">HTH luxR-type domain-containing protein</fullName>
    </recommendedName>
</protein>
<dbReference type="InterPro" id="IPR051797">
    <property type="entry name" value="TrmB-like"/>
</dbReference>
<dbReference type="SUPFAM" id="SSF46894">
    <property type="entry name" value="C-terminal effector domain of the bipartite response regulators"/>
    <property type="match status" value="1"/>
</dbReference>
<dbReference type="AlphaFoldDB" id="A0A640UQ20"/>
<dbReference type="GO" id="GO:0006355">
    <property type="term" value="P:regulation of DNA-templated transcription"/>
    <property type="evidence" value="ECO:0007669"/>
    <property type="project" value="InterPro"/>
</dbReference>
<organism evidence="2 3">
    <name type="scientific">Streptomyces tubercidicus</name>
    <dbReference type="NCBI Taxonomy" id="47759"/>
    <lineage>
        <taxon>Bacteria</taxon>
        <taxon>Bacillati</taxon>
        <taxon>Actinomycetota</taxon>
        <taxon>Actinomycetes</taxon>
        <taxon>Kitasatosporales</taxon>
        <taxon>Streptomycetaceae</taxon>
        <taxon>Streptomyces</taxon>
    </lineage>
</organism>
<gene>
    <name evidence="2" type="ORF">Stube_10180</name>
</gene>
<sequence length="329" mass="35726">MTGMLETVGLAAQDQDIYRTLLLHPDWGIADIQHHLGLPEQEVCAALDRLARLSLLRLSGDAGRFITANPDVELKPVLERMEAELDEQRARLSRDRATVAALAAEYTSLRIQSGAQGLERLEGVESVRLRLQELAQNAGSEVRAFMPGGALSPGALAAAGPLDEKTLARGVRMQTVYLDSVRNDHATVEYATLFTARGGQARTVPSLPMRLILCDRSIAVVPVNQDASQDGAFVIHLSSVVAALNQLFDLVWDRATPLGDVPALDSEGPSERDLALLKMLEDGLTDEGIARKLGVSIRTVRRLMADLLKRLNAQGRFQAGAEAVRQGWL</sequence>
<dbReference type="Gene3D" id="1.10.10.10">
    <property type="entry name" value="Winged helix-like DNA-binding domain superfamily/Winged helix DNA-binding domain"/>
    <property type="match status" value="2"/>
</dbReference>
<accession>A0A640UQ20</accession>
<name>A0A640UQ20_9ACTN</name>
<dbReference type="CDD" id="cd06170">
    <property type="entry name" value="LuxR_C_like"/>
    <property type="match status" value="1"/>
</dbReference>
<evidence type="ECO:0000313" key="3">
    <source>
        <dbReference type="Proteomes" id="UP000431826"/>
    </source>
</evidence>